<gene>
    <name evidence="2" type="primary">ga04681</name>
    <name evidence="2" type="ORF">PR202_ga04681</name>
</gene>
<dbReference type="EMBL" id="BQKI01000002">
    <property type="protein sequence ID" value="GJM88602.1"/>
    <property type="molecule type" value="Genomic_DNA"/>
</dbReference>
<proteinExistence type="predicted"/>
<feature type="compositionally biased region" description="Basic residues" evidence="1">
    <location>
        <begin position="104"/>
        <end position="120"/>
    </location>
</feature>
<comment type="caution">
    <text evidence="2">The sequence shown here is derived from an EMBL/GenBank/DDBJ whole genome shotgun (WGS) entry which is preliminary data.</text>
</comment>
<evidence type="ECO:0000313" key="3">
    <source>
        <dbReference type="Proteomes" id="UP001054889"/>
    </source>
</evidence>
<reference evidence="2" key="2">
    <citation type="submission" date="2021-12" db="EMBL/GenBank/DDBJ databases">
        <title>Resequencing data analysis of finger millet.</title>
        <authorList>
            <person name="Hatakeyama M."/>
            <person name="Aluri S."/>
            <person name="Balachadran M.T."/>
            <person name="Sivarajan S.R."/>
            <person name="Poveda L."/>
            <person name="Shimizu-Inatsugi R."/>
            <person name="Schlapbach R."/>
            <person name="Sreeman S.M."/>
            <person name="Shimizu K.K."/>
        </authorList>
    </citation>
    <scope>NUCLEOTIDE SEQUENCE</scope>
</reference>
<accession>A0AAV5BSV2</accession>
<sequence length="184" mass="21196">MPRRNLTGTSPEFVIRVSTMPEITLTVAFLSALLPCTLLGSRRTPRGRRIFQNRYGVLFRGRFRRHFFHPARRHGRRRRHNGLRGRRRCASFIGMQDFFERRNPNRRRDRQGRSGRRQRHGSGYGMEFDLDRSYYFRPGGHPGAGPSTDPVAPMALVPAASPRDARLPHQLRPSSPQGCSGHRP</sequence>
<name>A0AAV5BSV2_ELECO</name>
<evidence type="ECO:0000256" key="1">
    <source>
        <dbReference type="SAM" id="MobiDB-lite"/>
    </source>
</evidence>
<evidence type="ECO:0000313" key="2">
    <source>
        <dbReference type="EMBL" id="GJM88602.1"/>
    </source>
</evidence>
<dbReference type="Proteomes" id="UP001054889">
    <property type="component" value="Unassembled WGS sequence"/>
</dbReference>
<feature type="region of interest" description="Disordered" evidence="1">
    <location>
        <begin position="100"/>
        <end position="184"/>
    </location>
</feature>
<protein>
    <submittedName>
        <fullName evidence="2">Uncharacterized protein</fullName>
    </submittedName>
</protein>
<dbReference type="AlphaFoldDB" id="A0AAV5BSV2"/>
<reference evidence="2" key="1">
    <citation type="journal article" date="2018" name="DNA Res.">
        <title>Multiple hybrid de novo genome assembly of finger millet, an orphan allotetraploid crop.</title>
        <authorList>
            <person name="Hatakeyama M."/>
            <person name="Aluri S."/>
            <person name="Balachadran M.T."/>
            <person name="Sivarajan S.R."/>
            <person name="Patrignani A."/>
            <person name="Gruter S."/>
            <person name="Poveda L."/>
            <person name="Shimizu-Inatsugi R."/>
            <person name="Baeten J."/>
            <person name="Francoijs K.J."/>
            <person name="Nataraja K.N."/>
            <person name="Reddy Y.A.N."/>
            <person name="Phadnis S."/>
            <person name="Ravikumar R.L."/>
            <person name="Schlapbach R."/>
            <person name="Sreeman S.M."/>
            <person name="Shimizu K.K."/>
        </authorList>
    </citation>
    <scope>NUCLEOTIDE SEQUENCE</scope>
</reference>
<keyword evidence="3" id="KW-1185">Reference proteome</keyword>
<organism evidence="2 3">
    <name type="scientific">Eleusine coracana subsp. coracana</name>
    <dbReference type="NCBI Taxonomy" id="191504"/>
    <lineage>
        <taxon>Eukaryota</taxon>
        <taxon>Viridiplantae</taxon>
        <taxon>Streptophyta</taxon>
        <taxon>Embryophyta</taxon>
        <taxon>Tracheophyta</taxon>
        <taxon>Spermatophyta</taxon>
        <taxon>Magnoliopsida</taxon>
        <taxon>Liliopsida</taxon>
        <taxon>Poales</taxon>
        <taxon>Poaceae</taxon>
        <taxon>PACMAD clade</taxon>
        <taxon>Chloridoideae</taxon>
        <taxon>Cynodonteae</taxon>
        <taxon>Eleusininae</taxon>
        <taxon>Eleusine</taxon>
    </lineage>
</organism>